<dbReference type="RefSeq" id="WP_385877641.1">
    <property type="nucleotide sequence ID" value="NZ_JBHLXE010000103.1"/>
</dbReference>
<accession>A0ABV6CG67</accession>
<keyword evidence="4" id="KW-1185">Reference proteome</keyword>
<feature type="transmembrane region" description="Helical" evidence="1">
    <location>
        <begin position="211"/>
        <end position="231"/>
    </location>
</feature>
<protein>
    <submittedName>
        <fullName evidence="3">Inner membrane protein YpjD</fullName>
    </submittedName>
</protein>
<keyword evidence="1" id="KW-1133">Transmembrane helix</keyword>
<dbReference type="Pfam" id="PF01578">
    <property type="entry name" value="Cytochrom_C_asm"/>
    <property type="match status" value="1"/>
</dbReference>
<dbReference type="EMBL" id="JBHLXE010000103">
    <property type="protein sequence ID" value="MFC0180521.1"/>
    <property type="molecule type" value="Genomic_DNA"/>
</dbReference>
<evidence type="ECO:0000313" key="3">
    <source>
        <dbReference type="EMBL" id="MFC0180521.1"/>
    </source>
</evidence>
<evidence type="ECO:0000313" key="4">
    <source>
        <dbReference type="Proteomes" id="UP001589758"/>
    </source>
</evidence>
<dbReference type="InterPro" id="IPR002541">
    <property type="entry name" value="Cyt_c_assembly"/>
</dbReference>
<dbReference type="PANTHER" id="PTHR38034">
    <property type="entry name" value="INNER MEMBRANE PROTEIN YPJD"/>
    <property type="match status" value="1"/>
</dbReference>
<comment type="caution">
    <text evidence="3">The sequence shown here is derived from an EMBL/GenBank/DDBJ whole genome shotgun (WGS) entry which is preliminary data.</text>
</comment>
<sequence>MMSSYITAISLLAYLFSIGLILPAILNPKSYYRKLLLITGSIALVNHGIYLHERIVLRSDNIELGLLNIGSFVSILLSIAAIFISAKDKGWQLLPIAFSFALINLILTAFFPVSFVLHLDATPLLLIHIGMALLAYSTLFICVLYATFLGWINYRLKHKNLPMGKPIPPLLQIERRLLNLIYVGLGFLTITLFVGFVFLPDPFGPHNVHKTLLASTAWCVYFCLILGHHFFGWRGIRVVRINYLGIILLSLAYIGNRLLIGY</sequence>
<feature type="transmembrane region" description="Helical" evidence="1">
    <location>
        <begin position="6"/>
        <end position="26"/>
    </location>
</feature>
<name>A0ABV6CG67_9GAMM</name>
<evidence type="ECO:0000259" key="2">
    <source>
        <dbReference type="Pfam" id="PF01578"/>
    </source>
</evidence>
<gene>
    <name evidence="3" type="ORF">ACFFIT_10590</name>
</gene>
<evidence type="ECO:0000256" key="1">
    <source>
        <dbReference type="SAM" id="Phobius"/>
    </source>
</evidence>
<organism evidence="3 4">
    <name type="scientific">Thorsellia kenyensis</name>
    <dbReference type="NCBI Taxonomy" id="1549888"/>
    <lineage>
        <taxon>Bacteria</taxon>
        <taxon>Pseudomonadati</taxon>
        <taxon>Pseudomonadota</taxon>
        <taxon>Gammaproteobacteria</taxon>
        <taxon>Enterobacterales</taxon>
        <taxon>Thorselliaceae</taxon>
        <taxon>Thorsellia</taxon>
    </lineage>
</organism>
<dbReference type="Proteomes" id="UP001589758">
    <property type="component" value="Unassembled WGS sequence"/>
</dbReference>
<feature type="transmembrane region" description="Helical" evidence="1">
    <location>
        <begin position="64"/>
        <end position="84"/>
    </location>
</feature>
<feature type="transmembrane region" description="Helical" evidence="1">
    <location>
        <begin position="96"/>
        <end position="119"/>
    </location>
</feature>
<feature type="transmembrane region" description="Helical" evidence="1">
    <location>
        <begin position="35"/>
        <end position="52"/>
    </location>
</feature>
<feature type="transmembrane region" description="Helical" evidence="1">
    <location>
        <begin position="125"/>
        <end position="156"/>
    </location>
</feature>
<reference evidence="3 4" key="1">
    <citation type="submission" date="2024-09" db="EMBL/GenBank/DDBJ databases">
        <authorList>
            <person name="Sun Q."/>
            <person name="Mori K."/>
        </authorList>
    </citation>
    <scope>NUCLEOTIDE SEQUENCE [LARGE SCALE GENOMIC DNA]</scope>
    <source>
        <strain evidence="3 4">CCM 8545</strain>
    </source>
</reference>
<dbReference type="PANTHER" id="PTHR38034:SF1">
    <property type="entry name" value="INNER MEMBRANE PROTEIN YPJD"/>
    <property type="match status" value="1"/>
</dbReference>
<feature type="domain" description="Cytochrome c assembly protein" evidence="2">
    <location>
        <begin position="38"/>
        <end position="259"/>
    </location>
</feature>
<dbReference type="InterPro" id="IPR052372">
    <property type="entry name" value="YpjD/HemX"/>
</dbReference>
<keyword evidence="1" id="KW-0472">Membrane</keyword>
<proteinExistence type="predicted"/>
<feature type="transmembrane region" description="Helical" evidence="1">
    <location>
        <begin position="177"/>
        <end position="199"/>
    </location>
</feature>
<feature type="transmembrane region" description="Helical" evidence="1">
    <location>
        <begin position="243"/>
        <end position="260"/>
    </location>
</feature>
<keyword evidence="1" id="KW-0812">Transmembrane</keyword>